<evidence type="ECO:0000313" key="2">
    <source>
        <dbReference type="Proteomes" id="UP000009328"/>
    </source>
</evidence>
<dbReference type="InterPro" id="IPR011009">
    <property type="entry name" value="Kinase-like_dom_sf"/>
</dbReference>
<keyword evidence="2" id="KW-1185">Reference proteome</keyword>
<dbReference type="eggNOG" id="ENOG502S1IW">
    <property type="taxonomic scope" value="Eukaryota"/>
</dbReference>
<dbReference type="EMBL" id="CAIF01000197">
    <property type="protein sequence ID" value="CCH45458.1"/>
    <property type="molecule type" value="Genomic_DNA"/>
</dbReference>
<proteinExistence type="predicted"/>
<dbReference type="InterPro" id="IPR008271">
    <property type="entry name" value="Ser/Thr_kinase_AS"/>
</dbReference>
<gene>
    <name evidence="1" type="ORF">BN7_5040</name>
</gene>
<dbReference type="PROSITE" id="PS00108">
    <property type="entry name" value="PROTEIN_KINASE_ST"/>
    <property type="match status" value="1"/>
</dbReference>
<evidence type="ECO:0008006" key="3">
    <source>
        <dbReference type="Google" id="ProtNLM"/>
    </source>
</evidence>
<dbReference type="STRING" id="1206466.K0KWC3"/>
<protein>
    <recommendedName>
        <fullName evidence="3">Protein kinase domain-containing protein</fullName>
    </recommendedName>
</protein>
<comment type="caution">
    <text evidence="1">The sequence shown here is derived from an EMBL/GenBank/DDBJ whole genome shotgun (WGS) entry which is preliminary data.</text>
</comment>
<dbReference type="InParanoid" id="K0KWC3"/>
<sequence>MIAIDEIKYEFCILGRESNFKIVKRLGLKKDEKPKFFNSLWKIFFAAPIVYDKFLSGSETDDKENIDNLSIFNHAFKSIRFQSIKEIKDDEFLRNIKELELVIQYSLNKMGEREVKKGIESLLGSLSTYGRCISIWDQDIRYRSEVMESLIMEPMFRFIHYLFSIDDEYHFHYDKYDQMINKTKPSWEFSKLLPENKDDNFAKLSRIFREVVPFQIFSKFNSYIISNFNNSLYFEYPLKDGEWESDNDEEVILDGAPVRYKLFDNGANPADSISLQLLLMLKIYDTIRKELCTDSWLKDSNGNDLLTTDETADPIGYIVQDPRKIRSSKRLKIKRELESIKIFDPTKLFPTNVSLQTSNYELLEEYSYFHGIKLKIESSDIFKSNNSNISNKVFFKMFDLANLKYLQWYRYIVGTPSYKKDAKIFTQSEINVLSTIDYEYVKDFNWILEVLKESYIKEITALKRINHWNSTHGKDDQINSPRLLQYGWTYLELLSSKGEVEYSYWGSFICTEYLEFIKDDQYEKNSKREKNLKKQIEILSKAGIDHNDIKADNYCFDEFDNAYLVDYGECIIDENRYLEGYDLEKIDPDEKWL</sequence>
<dbReference type="GO" id="GO:0004672">
    <property type="term" value="F:protein kinase activity"/>
    <property type="evidence" value="ECO:0007669"/>
    <property type="project" value="InterPro"/>
</dbReference>
<organism evidence="1 2">
    <name type="scientific">Wickerhamomyces ciferrii (strain ATCC 14091 / BCRC 22168 / CBS 111 / JCM 3599 / NBRC 0793 / NRRL Y-1031 F-60-10)</name>
    <name type="common">Yeast</name>
    <name type="synonym">Pichia ciferrii</name>
    <dbReference type="NCBI Taxonomy" id="1206466"/>
    <lineage>
        <taxon>Eukaryota</taxon>
        <taxon>Fungi</taxon>
        <taxon>Dikarya</taxon>
        <taxon>Ascomycota</taxon>
        <taxon>Saccharomycotina</taxon>
        <taxon>Saccharomycetes</taxon>
        <taxon>Phaffomycetales</taxon>
        <taxon>Wickerhamomycetaceae</taxon>
        <taxon>Wickerhamomyces</taxon>
    </lineage>
</organism>
<reference evidence="1 2" key="1">
    <citation type="journal article" date="2012" name="Eukaryot. Cell">
        <title>Draft genome sequence of Wickerhamomyces ciferrii NRRL Y-1031 F-60-10.</title>
        <authorList>
            <person name="Schneider J."/>
            <person name="Andrea H."/>
            <person name="Blom J."/>
            <person name="Jaenicke S."/>
            <person name="Ruckert C."/>
            <person name="Schorsch C."/>
            <person name="Szczepanowski R."/>
            <person name="Farwick M."/>
            <person name="Goesmann A."/>
            <person name="Puhler A."/>
            <person name="Schaffer S."/>
            <person name="Tauch A."/>
            <person name="Kohler T."/>
            <person name="Brinkrolf K."/>
        </authorList>
    </citation>
    <scope>NUCLEOTIDE SEQUENCE [LARGE SCALE GENOMIC DNA]</scope>
    <source>
        <strain evidence="2">ATCC 14091 / BCRC 22168 / CBS 111 / JCM 3599 / NBRC 0793 / NRRL Y-1031 F-60-10</strain>
    </source>
</reference>
<dbReference type="SUPFAM" id="SSF56112">
    <property type="entry name" value="Protein kinase-like (PK-like)"/>
    <property type="match status" value="1"/>
</dbReference>
<evidence type="ECO:0000313" key="1">
    <source>
        <dbReference type="EMBL" id="CCH45458.1"/>
    </source>
</evidence>
<accession>K0KWC3</accession>
<dbReference type="HOGENOM" id="CLU_011974_0_0_1"/>
<dbReference type="Proteomes" id="UP000009328">
    <property type="component" value="Unassembled WGS sequence"/>
</dbReference>
<dbReference type="AlphaFoldDB" id="K0KWC3"/>
<name>K0KWC3_WICCF</name>